<organism evidence="2 3">
    <name type="scientific">Pseudonocardia eucalypti</name>
    <dbReference type="NCBI Taxonomy" id="648755"/>
    <lineage>
        <taxon>Bacteria</taxon>
        <taxon>Bacillati</taxon>
        <taxon>Actinomycetota</taxon>
        <taxon>Actinomycetes</taxon>
        <taxon>Pseudonocardiales</taxon>
        <taxon>Pseudonocardiaceae</taxon>
        <taxon>Pseudonocardia</taxon>
    </lineage>
</organism>
<name>A0ABP9Q489_9PSEU</name>
<reference evidence="3" key="1">
    <citation type="journal article" date="2019" name="Int. J. Syst. Evol. Microbiol.">
        <title>The Global Catalogue of Microorganisms (GCM) 10K type strain sequencing project: providing services to taxonomists for standard genome sequencing and annotation.</title>
        <authorList>
            <consortium name="The Broad Institute Genomics Platform"/>
            <consortium name="The Broad Institute Genome Sequencing Center for Infectious Disease"/>
            <person name="Wu L."/>
            <person name="Ma J."/>
        </authorList>
    </citation>
    <scope>NUCLEOTIDE SEQUENCE [LARGE SCALE GENOMIC DNA]</scope>
    <source>
        <strain evidence="3">JCM 18303</strain>
    </source>
</reference>
<dbReference type="RefSeq" id="WP_185063993.1">
    <property type="nucleotide sequence ID" value="NZ_BAABJP010000010.1"/>
</dbReference>
<sequence>MSENAVRNGRYTAELDDEGIVVLLIGMRFNRWWRMDKWWFVVAGMYRMVQYLRQADDGLLNTHVWVGRTPLLVQYWRSLDELNAFAADPHAPHARTWRDFNRRVAGDGTVGIFHETYRIVPGQSEAMYVNMPRFGLGGAARSVAVDATRHTARQRMDRQRRSVRTDISNP</sequence>
<dbReference type="InterPro" id="IPR025444">
    <property type="entry name" value="Monooxy_af470"/>
</dbReference>
<comment type="caution">
    <text evidence="2">The sequence shown here is derived from an EMBL/GenBank/DDBJ whole genome shotgun (WGS) entry which is preliminary data.</text>
</comment>
<evidence type="ECO:0000313" key="2">
    <source>
        <dbReference type="EMBL" id="GAA5155626.1"/>
    </source>
</evidence>
<feature type="region of interest" description="Disordered" evidence="1">
    <location>
        <begin position="148"/>
        <end position="170"/>
    </location>
</feature>
<keyword evidence="3" id="KW-1185">Reference proteome</keyword>
<accession>A0ABP9Q489</accession>
<dbReference type="EMBL" id="BAABJP010000010">
    <property type="protein sequence ID" value="GAA5155626.1"/>
    <property type="molecule type" value="Genomic_DNA"/>
</dbReference>
<dbReference type="Pfam" id="PF13826">
    <property type="entry name" value="Monooxy_af470-like"/>
    <property type="match status" value="1"/>
</dbReference>
<gene>
    <name evidence="2" type="ORF">GCM10023321_29460</name>
</gene>
<proteinExistence type="predicted"/>
<protein>
    <submittedName>
        <fullName evidence="2">DUF4188 domain-containing protein</fullName>
    </submittedName>
</protein>
<dbReference type="Proteomes" id="UP001428817">
    <property type="component" value="Unassembled WGS sequence"/>
</dbReference>
<evidence type="ECO:0000313" key="3">
    <source>
        <dbReference type="Proteomes" id="UP001428817"/>
    </source>
</evidence>
<feature type="compositionally biased region" description="Basic and acidic residues" evidence="1">
    <location>
        <begin position="154"/>
        <end position="164"/>
    </location>
</feature>
<evidence type="ECO:0000256" key="1">
    <source>
        <dbReference type="SAM" id="MobiDB-lite"/>
    </source>
</evidence>